<keyword evidence="5" id="KW-0029">Amino-acid transport</keyword>
<feature type="transmembrane region" description="Helical" evidence="8">
    <location>
        <begin position="71"/>
        <end position="92"/>
    </location>
</feature>
<dbReference type="SUPFAM" id="SSF118215">
    <property type="entry name" value="Proton glutamate symport protein"/>
    <property type="match status" value="1"/>
</dbReference>
<evidence type="ECO:0000313" key="10">
    <source>
        <dbReference type="EMBL" id="RKE90690.1"/>
    </source>
</evidence>
<dbReference type="Pfam" id="PF00375">
    <property type="entry name" value="SDF"/>
    <property type="match status" value="1"/>
</dbReference>
<comment type="subcellular location">
    <subcellularLocation>
        <location evidence="1">Membrane</location>
        <topology evidence="1">Multi-pass membrane protein</topology>
    </subcellularLocation>
</comment>
<dbReference type="EMBL" id="NIBT01000014">
    <property type="protein sequence ID" value="PHM23468.1"/>
    <property type="molecule type" value="Genomic_DNA"/>
</dbReference>
<reference evidence="9 11" key="1">
    <citation type="journal article" date="2017" name="Nat. Microbiol.">
        <title>Natural product diversity associated with the nematode symbionts Photorhabdus and Xenorhabdus.</title>
        <authorList>
            <person name="Tobias N.J."/>
            <person name="Wolff H."/>
            <person name="Djahanschiri B."/>
            <person name="Grundmann F."/>
            <person name="Kronenwerth M."/>
            <person name="Shi Y.M."/>
            <person name="Simonyi S."/>
            <person name="Grun P."/>
            <person name="Shapiro-Ilan D."/>
            <person name="Pidot S.J."/>
            <person name="Stinear T.P."/>
            <person name="Ebersberger I."/>
            <person name="Bode H.B."/>
        </authorList>
    </citation>
    <scope>NUCLEOTIDE SEQUENCE [LARGE SCALE GENOMIC DNA]</scope>
    <source>
        <strain evidence="9 11">DSM 16337</strain>
    </source>
</reference>
<feature type="transmembrane region" description="Helical" evidence="8">
    <location>
        <begin position="104"/>
        <end position="130"/>
    </location>
</feature>
<dbReference type="RefSeq" id="WP_099132811.1">
    <property type="nucleotide sequence ID" value="NZ_CAWNOJ010000025.1"/>
</dbReference>
<dbReference type="Proteomes" id="UP000225605">
    <property type="component" value="Unassembled WGS sequence"/>
</dbReference>
<dbReference type="InterPro" id="IPR001991">
    <property type="entry name" value="Na-dicarboxylate_symporter"/>
</dbReference>
<evidence type="ECO:0000256" key="6">
    <source>
        <dbReference type="ARBA" id="ARBA00022989"/>
    </source>
</evidence>
<dbReference type="Proteomes" id="UP000283568">
    <property type="component" value="Unassembled WGS sequence"/>
</dbReference>
<dbReference type="AlphaFoldDB" id="A0A2D0INS2"/>
<evidence type="ECO:0000256" key="4">
    <source>
        <dbReference type="ARBA" id="ARBA00022692"/>
    </source>
</evidence>
<dbReference type="PANTHER" id="PTHR42865">
    <property type="entry name" value="PROTON/GLUTAMATE-ASPARTATE SYMPORTER"/>
    <property type="match status" value="1"/>
</dbReference>
<dbReference type="PANTHER" id="PTHR42865:SF5">
    <property type="entry name" value="L-CYSTINE TRANSPORTER TCYP"/>
    <property type="match status" value="1"/>
</dbReference>
<reference evidence="10 12" key="2">
    <citation type="submission" date="2018-09" db="EMBL/GenBank/DDBJ databases">
        <title>Genomic Encyclopedia of Archaeal and Bacterial Type Strains, Phase II (KMG-II): from individual species to whole genera.</title>
        <authorList>
            <person name="Goeker M."/>
        </authorList>
    </citation>
    <scope>NUCLEOTIDE SEQUENCE [LARGE SCALE GENOMIC DNA]</scope>
    <source>
        <strain evidence="10 12">DSM 16337</strain>
    </source>
</reference>
<feature type="transmembrane region" description="Helical" evidence="8">
    <location>
        <begin position="186"/>
        <end position="205"/>
    </location>
</feature>
<dbReference type="GO" id="GO:0015184">
    <property type="term" value="F:L-cystine transmembrane transporter activity"/>
    <property type="evidence" value="ECO:0007669"/>
    <property type="project" value="TreeGrafter"/>
</dbReference>
<keyword evidence="6 8" id="KW-1133">Transmembrane helix</keyword>
<sequence>MDLPLIINVLVFVALLILLAKTNSNKWSLSKKVLVALVVGVVFGLALNIIYGTDNLTVKESIKWFNIVGNGYVQLLQMVIMPLVFASILSAVTRLHKASSLGKISFFTIGTLLFTTAISALIGIVIANLFGLSAAGLIQGTQETARLLAIESNYIGKVADMSVPQIILSFIPKNPFADLTGARPTSIISVVIFAAFLGIAALQMIKDNQERGKLALVAIDTMQAWAMKLVRLVMCLTPYGVMALMTKVVASSNIHDITQLGSFVVASYIALGLMFVVHGGLLAFTGINPLKFFKKAGPVLTFAFTSRSSAASIPLNVETQTRRLGVPESIASFSASFGATIGQNGCAGIYPAMLAVMVAPTVGIDPFDPVWIATLVGIVTISSAGVAGVGGGATFAALIVLPAMGLPVTLVALLISVEPLIDMGRTALNVNGAMTAGTITSQLMKKTNKEVFEQDEEVVLNQS</sequence>
<keyword evidence="12" id="KW-1185">Reference proteome</keyword>
<comment type="caution">
    <text evidence="9">The sequence shown here is derived from an EMBL/GenBank/DDBJ whole genome shotgun (WGS) entry which is preliminary data.</text>
</comment>
<evidence type="ECO:0000313" key="9">
    <source>
        <dbReference type="EMBL" id="PHM23468.1"/>
    </source>
</evidence>
<proteinExistence type="inferred from homology"/>
<keyword evidence="4 8" id="KW-0812">Transmembrane</keyword>
<dbReference type="OrthoDB" id="7778689at2"/>
<dbReference type="GO" id="GO:0005886">
    <property type="term" value="C:plasma membrane"/>
    <property type="evidence" value="ECO:0007669"/>
    <property type="project" value="TreeGrafter"/>
</dbReference>
<dbReference type="InterPro" id="IPR036458">
    <property type="entry name" value="Na:dicarbo_symporter_sf"/>
</dbReference>
<dbReference type="Gene3D" id="1.10.3860.10">
    <property type="entry name" value="Sodium:dicarboxylate symporter"/>
    <property type="match status" value="1"/>
</dbReference>
<evidence type="ECO:0000256" key="2">
    <source>
        <dbReference type="ARBA" id="ARBA00006148"/>
    </source>
</evidence>
<feature type="transmembrane region" description="Helical" evidence="8">
    <location>
        <begin position="33"/>
        <end position="51"/>
    </location>
</feature>
<evidence type="ECO:0000256" key="1">
    <source>
        <dbReference type="ARBA" id="ARBA00004141"/>
    </source>
</evidence>
<evidence type="ECO:0000256" key="7">
    <source>
        <dbReference type="ARBA" id="ARBA00023136"/>
    </source>
</evidence>
<organism evidence="9 11">
    <name type="scientific">Xenorhabdus ehlersii</name>
    <dbReference type="NCBI Taxonomy" id="290111"/>
    <lineage>
        <taxon>Bacteria</taxon>
        <taxon>Pseudomonadati</taxon>
        <taxon>Pseudomonadota</taxon>
        <taxon>Gammaproteobacteria</taxon>
        <taxon>Enterobacterales</taxon>
        <taxon>Morganellaceae</taxon>
        <taxon>Xenorhabdus</taxon>
    </lineage>
</organism>
<gene>
    <name evidence="10" type="ORF">BDE27_2584</name>
    <name evidence="9" type="ORF">Xehl_02737</name>
</gene>
<name>A0A2D0INS2_9GAMM</name>
<keyword evidence="7 8" id="KW-0472">Membrane</keyword>
<feature type="transmembrane region" description="Helical" evidence="8">
    <location>
        <begin position="370"/>
        <end position="389"/>
    </location>
</feature>
<dbReference type="EMBL" id="RAQI01000003">
    <property type="protein sequence ID" value="RKE90690.1"/>
    <property type="molecule type" value="Genomic_DNA"/>
</dbReference>
<evidence type="ECO:0000256" key="5">
    <source>
        <dbReference type="ARBA" id="ARBA00022970"/>
    </source>
</evidence>
<feature type="transmembrane region" description="Helical" evidence="8">
    <location>
        <begin position="225"/>
        <end position="245"/>
    </location>
</feature>
<evidence type="ECO:0000256" key="3">
    <source>
        <dbReference type="ARBA" id="ARBA00022448"/>
    </source>
</evidence>
<dbReference type="FunFam" id="1.10.3860.10:FF:000004">
    <property type="entry name" value="L-cystine transporter tcyP"/>
    <property type="match status" value="1"/>
</dbReference>
<evidence type="ECO:0000256" key="8">
    <source>
        <dbReference type="SAM" id="Phobius"/>
    </source>
</evidence>
<feature type="transmembrane region" description="Helical" evidence="8">
    <location>
        <begin position="6"/>
        <end position="21"/>
    </location>
</feature>
<dbReference type="PRINTS" id="PR00173">
    <property type="entry name" value="EDTRNSPORT"/>
</dbReference>
<evidence type="ECO:0000313" key="12">
    <source>
        <dbReference type="Proteomes" id="UP000283568"/>
    </source>
</evidence>
<evidence type="ECO:0000313" key="11">
    <source>
        <dbReference type="Proteomes" id="UP000225605"/>
    </source>
</evidence>
<dbReference type="GO" id="GO:0015293">
    <property type="term" value="F:symporter activity"/>
    <property type="evidence" value="ECO:0007669"/>
    <property type="project" value="InterPro"/>
</dbReference>
<keyword evidence="3" id="KW-0813">Transport</keyword>
<feature type="transmembrane region" description="Helical" evidence="8">
    <location>
        <begin position="395"/>
        <end position="415"/>
    </location>
</feature>
<protein>
    <submittedName>
        <fullName evidence="9">C4-dicarboxylate transporter DctA</fullName>
    </submittedName>
</protein>
<comment type="similarity">
    <text evidence="2">Belongs to the dicarboxylate/amino acid:cation symporter (DAACS) (TC 2.A.23) family.</text>
</comment>
<accession>A0A2D0INS2</accession>
<feature type="transmembrane region" description="Helical" evidence="8">
    <location>
        <begin position="265"/>
        <end position="287"/>
    </location>
</feature>